<reference evidence="6" key="1">
    <citation type="submission" date="2016-10" db="EMBL/GenBank/DDBJ databases">
        <authorList>
            <person name="Varghese N."/>
            <person name="Submissions S."/>
        </authorList>
    </citation>
    <scope>NUCLEOTIDE SEQUENCE [LARGE SCALE GENOMIC DNA]</scope>
    <source>
        <strain evidence="6">JCM 14963</strain>
    </source>
</reference>
<feature type="signal peptide" evidence="3">
    <location>
        <begin position="1"/>
        <end position="32"/>
    </location>
</feature>
<dbReference type="Pfam" id="PF00497">
    <property type="entry name" value="SBP_bac_3"/>
    <property type="match status" value="1"/>
</dbReference>
<evidence type="ECO:0000256" key="1">
    <source>
        <dbReference type="ARBA" id="ARBA00010333"/>
    </source>
</evidence>
<feature type="chain" id="PRO_5009253444" evidence="3">
    <location>
        <begin position="33"/>
        <end position="266"/>
    </location>
</feature>
<protein>
    <submittedName>
        <fullName evidence="5">Polar amino acid transport system substrate-binding protein</fullName>
    </submittedName>
</protein>
<accession>A0A1H1LFY1</accession>
<dbReference type="AlphaFoldDB" id="A0A1H1LFY1"/>
<evidence type="ECO:0000313" key="5">
    <source>
        <dbReference type="EMBL" id="SDR73220.1"/>
    </source>
</evidence>
<feature type="domain" description="Solute-binding protein family 3/N-terminal" evidence="4">
    <location>
        <begin position="37"/>
        <end position="266"/>
    </location>
</feature>
<keyword evidence="2 3" id="KW-0732">Signal</keyword>
<dbReference type="InterPro" id="IPR001638">
    <property type="entry name" value="Solute-binding_3/MltF_N"/>
</dbReference>
<dbReference type="EMBL" id="LT629763">
    <property type="protein sequence ID" value="SDR73220.1"/>
    <property type="molecule type" value="Genomic_DNA"/>
</dbReference>
<evidence type="ECO:0000256" key="2">
    <source>
        <dbReference type="ARBA" id="ARBA00022729"/>
    </source>
</evidence>
<gene>
    <name evidence="5" type="ORF">SAMN05216271_0205</name>
</gene>
<dbReference type="STRING" id="472181.SAMN05216271_0205"/>
<organism evidence="5 6">
    <name type="scientific">Halopseudomonas sabulinigri</name>
    <dbReference type="NCBI Taxonomy" id="472181"/>
    <lineage>
        <taxon>Bacteria</taxon>
        <taxon>Pseudomonadati</taxon>
        <taxon>Pseudomonadota</taxon>
        <taxon>Gammaproteobacteria</taxon>
        <taxon>Pseudomonadales</taxon>
        <taxon>Pseudomonadaceae</taxon>
        <taxon>Halopseudomonas</taxon>
    </lineage>
</organism>
<dbReference type="SMART" id="SM00062">
    <property type="entry name" value="PBPb"/>
    <property type="match status" value="1"/>
</dbReference>
<proteinExistence type="inferred from homology"/>
<dbReference type="PANTHER" id="PTHR35936">
    <property type="entry name" value="MEMBRANE-BOUND LYTIC MUREIN TRANSGLYCOSYLASE F"/>
    <property type="match status" value="1"/>
</dbReference>
<dbReference type="SUPFAM" id="SSF53850">
    <property type="entry name" value="Periplasmic binding protein-like II"/>
    <property type="match status" value="1"/>
</dbReference>
<evidence type="ECO:0000259" key="4">
    <source>
        <dbReference type="SMART" id="SM00062"/>
    </source>
</evidence>
<name>A0A1H1LFY1_9GAMM</name>
<dbReference type="PANTHER" id="PTHR35936:SF35">
    <property type="entry name" value="L-CYSTINE-BINDING PROTEIN TCYJ"/>
    <property type="match status" value="1"/>
</dbReference>
<comment type="similarity">
    <text evidence="1">Belongs to the bacterial solute-binding protein 3 family.</text>
</comment>
<evidence type="ECO:0000313" key="6">
    <source>
        <dbReference type="Proteomes" id="UP000243413"/>
    </source>
</evidence>
<dbReference type="Gene3D" id="3.40.190.10">
    <property type="entry name" value="Periplasmic binding protein-like II"/>
    <property type="match status" value="2"/>
</dbReference>
<dbReference type="Proteomes" id="UP000243413">
    <property type="component" value="Chromosome I"/>
</dbReference>
<dbReference type="RefSeq" id="WP_231701984.1">
    <property type="nucleotide sequence ID" value="NZ_LT629763.1"/>
</dbReference>
<evidence type="ECO:0000256" key="3">
    <source>
        <dbReference type="SAM" id="SignalP"/>
    </source>
</evidence>
<sequence>MSAAPHNSRVLLRHGLATALLFAACLPGLALATCEKTLRWDNDPPFSMQLPDGSIGGIYVDANREALKRLNCAVTLRKLPWARALKELELGRLDILPGAFRRPEREEYAYFSGKVLPASRNLLFVRQDAFERWPITRLIELRNLPFRLGAQINVHYGPDYEQLMSDPAYASRVAMVATRANLWNMIEKDRIDGAIADENTGTFEIQQLGLDDKIKASSVVVSSAAAEVAFSKGSNTPAFVEQYADALRALVGDGSYEQIVQRYVAR</sequence>